<evidence type="ECO:0000256" key="2">
    <source>
        <dbReference type="SAM" id="Phobius"/>
    </source>
</evidence>
<feature type="transmembrane region" description="Helical" evidence="2">
    <location>
        <begin position="31"/>
        <end position="51"/>
    </location>
</feature>
<proteinExistence type="predicted"/>
<comment type="caution">
    <text evidence="3">The sequence shown here is derived from an EMBL/GenBank/DDBJ whole genome shotgun (WGS) entry which is preliminary data.</text>
</comment>
<organism evidence="3 4">
    <name type="scientific">Paenibacillus tritici</name>
    <dbReference type="NCBI Taxonomy" id="1873425"/>
    <lineage>
        <taxon>Bacteria</taxon>
        <taxon>Bacillati</taxon>
        <taxon>Bacillota</taxon>
        <taxon>Bacilli</taxon>
        <taxon>Bacillales</taxon>
        <taxon>Paenibacillaceae</taxon>
        <taxon>Paenibacillus</taxon>
    </lineage>
</organism>
<reference evidence="3 4" key="1">
    <citation type="submission" date="2020-05" db="EMBL/GenBank/DDBJ databases">
        <title>Paenibacillus glebae, sp. nov., Paenibacillus humi sp. nov., Paenibacillus pedi sp. nov., Paenibacillus terrestris sp. nov. and Paenibacillus terricola sp. nov., isolated from a forest top soil sample.</title>
        <authorList>
            <person name="Qi S."/>
            <person name="Carlier A."/>
            <person name="Cnockaert M."/>
            <person name="Vandamme P."/>
        </authorList>
    </citation>
    <scope>NUCLEOTIDE SEQUENCE [LARGE SCALE GENOMIC DNA]</scope>
    <source>
        <strain evidence="3 4">LMG 29502</strain>
    </source>
</reference>
<keyword evidence="2" id="KW-0812">Transmembrane</keyword>
<keyword evidence="2" id="KW-1133">Transmembrane helix</keyword>
<dbReference type="EMBL" id="JABMKX010000016">
    <property type="protein sequence ID" value="NQX48617.1"/>
    <property type="molecule type" value="Genomic_DNA"/>
</dbReference>
<feature type="region of interest" description="Disordered" evidence="1">
    <location>
        <begin position="94"/>
        <end position="113"/>
    </location>
</feature>
<evidence type="ECO:0000256" key="1">
    <source>
        <dbReference type="SAM" id="MobiDB-lite"/>
    </source>
</evidence>
<dbReference type="RefSeq" id="WP_173138931.1">
    <property type="nucleotide sequence ID" value="NZ_CP073365.1"/>
</dbReference>
<evidence type="ECO:0000313" key="3">
    <source>
        <dbReference type="EMBL" id="NQX48617.1"/>
    </source>
</evidence>
<sequence length="113" mass="12743">MTNHTEGSEAMDSNDVANLEKLLPLADKYGLAYLIALILLMILLVLLRSIVKGNLVPRELLERAEEDRDRLQNILDKERSDFMAPTLEVLQRLKIDHSAGGHPDGTHDEDRRG</sequence>
<dbReference type="Proteomes" id="UP000711047">
    <property type="component" value="Unassembled WGS sequence"/>
</dbReference>
<keyword evidence="4" id="KW-1185">Reference proteome</keyword>
<protein>
    <submittedName>
        <fullName evidence="3">Uncharacterized protein</fullName>
    </submittedName>
</protein>
<name>A0ABX2DWW3_9BACL</name>
<gene>
    <name evidence="3" type="ORF">HQN87_25115</name>
</gene>
<keyword evidence="2" id="KW-0472">Membrane</keyword>
<accession>A0ABX2DWW3</accession>
<evidence type="ECO:0000313" key="4">
    <source>
        <dbReference type="Proteomes" id="UP000711047"/>
    </source>
</evidence>